<dbReference type="Gene3D" id="3.40.710.10">
    <property type="entry name" value="DD-peptidase/beta-lactamase superfamily"/>
    <property type="match status" value="1"/>
</dbReference>
<dbReference type="RefSeq" id="WP_378571009.1">
    <property type="nucleotide sequence ID" value="NZ_JBHSFQ010000002.1"/>
</dbReference>
<feature type="region of interest" description="Disordered" evidence="1">
    <location>
        <begin position="21"/>
        <end position="47"/>
    </location>
</feature>
<feature type="chain" id="PRO_5046871176" evidence="2">
    <location>
        <begin position="25"/>
        <end position="300"/>
    </location>
</feature>
<evidence type="ECO:0000259" key="3">
    <source>
        <dbReference type="Pfam" id="PF13354"/>
    </source>
</evidence>
<gene>
    <name evidence="4" type="ORF">ACFO4E_02195</name>
</gene>
<dbReference type="Pfam" id="PF13354">
    <property type="entry name" value="Beta-lactamase2"/>
    <property type="match status" value="1"/>
</dbReference>
<proteinExistence type="predicted"/>
<evidence type="ECO:0000256" key="2">
    <source>
        <dbReference type="SAM" id="SignalP"/>
    </source>
</evidence>
<dbReference type="InterPro" id="IPR045155">
    <property type="entry name" value="Beta-lactam_cat"/>
</dbReference>
<evidence type="ECO:0000313" key="5">
    <source>
        <dbReference type="Proteomes" id="UP001595923"/>
    </source>
</evidence>
<name>A0ABV9DR62_9ACTN</name>
<sequence length="300" mass="31683">MSTPAAALLLGALLGAGFPAAASAAPGPPGEESVLGQHPLRSPEPGVGARITRNLDDEVAGMAAGTRVAVSVQELGSGTTFDYHAGQRFVTASAVKVDLLVLLMLKAQDEHRALTADERDLLAPMIRSSDNDAAAEVYDRIGGAEGYREGAARLGLTTTRPGDDDHWGKTETTVADRLRVLRTVFTVDSPLSQEHRAYAVELMGTVDRDQAWGVSAAGDPDRSEVKNGWVSRSADKGKWAVNSTGHIVHNERFYLVAVLSDHHRDEATGIKQVERSATTAVDGLDQALQGPGARAPHAAL</sequence>
<reference evidence="5" key="1">
    <citation type="journal article" date="2019" name="Int. J. Syst. Evol. Microbiol.">
        <title>The Global Catalogue of Microorganisms (GCM) 10K type strain sequencing project: providing services to taxonomists for standard genome sequencing and annotation.</title>
        <authorList>
            <consortium name="The Broad Institute Genomics Platform"/>
            <consortium name="The Broad Institute Genome Sequencing Center for Infectious Disease"/>
            <person name="Wu L."/>
            <person name="Ma J."/>
        </authorList>
    </citation>
    <scope>NUCLEOTIDE SEQUENCE [LARGE SCALE GENOMIC DNA]</scope>
    <source>
        <strain evidence="5">XZYJ18</strain>
    </source>
</reference>
<dbReference type="InterPro" id="IPR012338">
    <property type="entry name" value="Beta-lactam/transpept-like"/>
</dbReference>
<keyword evidence="2" id="KW-0732">Signal</keyword>
<dbReference type="Proteomes" id="UP001595923">
    <property type="component" value="Unassembled WGS sequence"/>
</dbReference>
<dbReference type="GO" id="GO:0016787">
    <property type="term" value="F:hydrolase activity"/>
    <property type="evidence" value="ECO:0007669"/>
    <property type="project" value="UniProtKB-KW"/>
</dbReference>
<dbReference type="InterPro" id="IPR000871">
    <property type="entry name" value="Beta-lactam_class-A"/>
</dbReference>
<dbReference type="EMBL" id="JBHSFQ010000002">
    <property type="protein sequence ID" value="MFC4560661.1"/>
    <property type="molecule type" value="Genomic_DNA"/>
</dbReference>
<accession>A0ABV9DR62</accession>
<protein>
    <submittedName>
        <fullName evidence="4">Serine hydrolase</fullName>
    </submittedName>
</protein>
<feature type="domain" description="Beta-lactamase class A catalytic" evidence="3">
    <location>
        <begin position="119"/>
        <end position="211"/>
    </location>
</feature>
<keyword evidence="4" id="KW-0378">Hydrolase</keyword>
<dbReference type="PANTHER" id="PTHR35333">
    <property type="entry name" value="BETA-LACTAMASE"/>
    <property type="match status" value="1"/>
</dbReference>
<evidence type="ECO:0000313" key="4">
    <source>
        <dbReference type="EMBL" id="MFC4560661.1"/>
    </source>
</evidence>
<dbReference type="SUPFAM" id="SSF56601">
    <property type="entry name" value="beta-lactamase/transpeptidase-like"/>
    <property type="match status" value="1"/>
</dbReference>
<keyword evidence="5" id="KW-1185">Reference proteome</keyword>
<organism evidence="4 5">
    <name type="scientific">Nocardiopsis mangrovi</name>
    <dbReference type="NCBI Taxonomy" id="1179818"/>
    <lineage>
        <taxon>Bacteria</taxon>
        <taxon>Bacillati</taxon>
        <taxon>Actinomycetota</taxon>
        <taxon>Actinomycetes</taxon>
        <taxon>Streptosporangiales</taxon>
        <taxon>Nocardiopsidaceae</taxon>
        <taxon>Nocardiopsis</taxon>
    </lineage>
</organism>
<feature type="signal peptide" evidence="2">
    <location>
        <begin position="1"/>
        <end position="24"/>
    </location>
</feature>
<comment type="caution">
    <text evidence="4">The sequence shown here is derived from an EMBL/GenBank/DDBJ whole genome shotgun (WGS) entry which is preliminary data.</text>
</comment>
<evidence type="ECO:0000256" key="1">
    <source>
        <dbReference type="SAM" id="MobiDB-lite"/>
    </source>
</evidence>
<dbReference type="PANTHER" id="PTHR35333:SF3">
    <property type="entry name" value="BETA-LACTAMASE-TYPE TRANSPEPTIDASE FOLD CONTAINING PROTEIN"/>
    <property type="match status" value="1"/>
</dbReference>